<dbReference type="InParanoid" id="A0A673CLN5"/>
<reference evidence="2" key="2">
    <citation type="submission" date="2025-08" db="UniProtKB">
        <authorList>
            <consortium name="Ensembl"/>
        </authorList>
    </citation>
    <scope>IDENTIFICATION</scope>
</reference>
<evidence type="ECO:0000256" key="1">
    <source>
        <dbReference type="SAM" id="Phobius"/>
    </source>
</evidence>
<organism evidence="2 3">
    <name type="scientific">Sphaeramia orbicularis</name>
    <name type="common">orbiculate cardinalfish</name>
    <dbReference type="NCBI Taxonomy" id="375764"/>
    <lineage>
        <taxon>Eukaryota</taxon>
        <taxon>Metazoa</taxon>
        <taxon>Chordata</taxon>
        <taxon>Craniata</taxon>
        <taxon>Vertebrata</taxon>
        <taxon>Euteleostomi</taxon>
        <taxon>Actinopterygii</taxon>
        <taxon>Neopterygii</taxon>
        <taxon>Teleostei</taxon>
        <taxon>Neoteleostei</taxon>
        <taxon>Acanthomorphata</taxon>
        <taxon>Gobiaria</taxon>
        <taxon>Kurtiformes</taxon>
        <taxon>Apogonoidei</taxon>
        <taxon>Apogonidae</taxon>
        <taxon>Apogoninae</taxon>
        <taxon>Sphaeramia</taxon>
    </lineage>
</organism>
<reference evidence="2" key="1">
    <citation type="submission" date="2019-06" db="EMBL/GenBank/DDBJ databases">
        <authorList>
            <consortium name="Wellcome Sanger Institute Data Sharing"/>
        </authorList>
    </citation>
    <scope>NUCLEOTIDE SEQUENCE [LARGE SCALE GENOMIC DNA]</scope>
</reference>
<dbReference type="AlphaFoldDB" id="A0A673CLN5"/>
<dbReference type="Ensembl" id="ENSSORT00005054192.1">
    <property type="protein sequence ID" value="ENSSORP00005052938.1"/>
    <property type="gene ID" value="ENSSORG00005023851.1"/>
</dbReference>
<proteinExistence type="predicted"/>
<evidence type="ECO:0000313" key="3">
    <source>
        <dbReference type="Proteomes" id="UP000472271"/>
    </source>
</evidence>
<dbReference type="Proteomes" id="UP000472271">
    <property type="component" value="Chromosome 4"/>
</dbReference>
<reference evidence="2" key="3">
    <citation type="submission" date="2025-09" db="UniProtKB">
        <authorList>
            <consortium name="Ensembl"/>
        </authorList>
    </citation>
    <scope>IDENTIFICATION</scope>
</reference>
<keyword evidence="1" id="KW-0812">Transmembrane</keyword>
<evidence type="ECO:0000313" key="2">
    <source>
        <dbReference type="Ensembl" id="ENSSORP00005052938.1"/>
    </source>
</evidence>
<sequence>MNSSPWWIVCALHVSNCIHQVFQEKKNHTDHIEDVTTLCPTVFPMSSAAGTVSVPWALVIFLRLSTINCRNKICIFKTGHKTLLQESQCELVQGSRTVEAQHRY</sequence>
<protein>
    <submittedName>
        <fullName evidence="2">Uncharacterized protein</fullName>
    </submittedName>
</protein>
<keyword evidence="1" id="KW-0472">Membrane</keyword>
<name>A0A673CLN5_9TELE</name>
<feature type="transmembrane region" description="Helical" evidence="1">
    <location>
        <begin position="41"/>
        <end position="62"/>
    </location>
</feature>
<keyword evidence="3" id="KW-1185">Reference proteome</keyword>
<accession>A0A673CLN5</accession>
<keyword evidence="1" id="KW-1133">Transmembrane helix</keyword>